<name>A0A916S6H8_9BURK</name>
<evidence type="ECO:0000256" key="5">
    <source>
        <dbReference type="PROSITE-ProRule" id="PRU00335"/>
    </source>
</evidence>
<protein>
    <submittedName>
        <fullName evidence="7">TetR family transcriptional regulator</fullName>
    </submittedName>
</protein>
<dbReference type="Gene3D" id="1.10.357.10">
    <property type="entry name" value="Tetracycline Repressor, domain 2"/>
    <property type="match status" value="1"/>
</dbReference>
<evidence type="ECO:0000256" key="2">
    <source>
        <dbReference type="ARBA" id="ARBA00023015"/>
    </source>
</evidence>
<dbReference type="PROSITE" id="PS50977">
    <property type="entry name" value="HTH_TETR_2"/>
    <property type="match status" value="1"/>
</dbReference>
<dbReference type="PROSITE" id="PS01081">
    <property type="entry name" value="HTH_TETR_1"/>
    <property type="match status" value="1"/>
</dbReference>
<dbReference type="Pfam" id="PF00440">
    <property type="entry name" value="TetR_N"/>
    <property type="match status" value="1"/>
</dbReference>
<dbReference type="InterPro" id="IPR036271">
    <property type="entry name" value="Tet_transcr_reg_TetR-rel_C_sf"/>
</dbReference>
<dbReference type="InterPro" id="IPR023772">
    <property type="entry name" value="DNA-bd_HTH_TetR-type_CS"/>
</dbReference>
<keyword evidence="4" id="KW-0804">Transcription</keyword>
<dbReference type="Proteomes" id="UP000620596">
    <property type="component" value="Unassembled WGS sequence"/>
</dbReference>
<comment type="caution">
    <text evidence="7">The sequence shown here is derived from an EMBL/GenBank/DDBJ whole genome shotgun (WGS) entry which is preliminary data.</text>
</comment>
<keyword evidence="8" id="KW-1185">Reference proteome</keyword>
<evidence type="ECO:0000256" key="4">
    <source>
        <dbReference type="ARBA" id="ARBA00023163"/>
    </source>
</evidence>
<dbReference type="InterPro" id="IPR054156">
    <property type="entry name" value="YxaF_TetR_C"/>
</dbReference>
<dbReference type="Pfam" id="PF21993">
    <property type="entry name" value="TetR_C_13_2"/>
    <property type="match status" value="1"/>
</dbReference>
<dbReference type="InterPro" id="IPR001647">
    <property type="entry name" value="HTH_TetR"/>
</dbReference>
<dbReference type="PANTHER" id="PTHR47506">
    <property type="entry name" value="TRANSCRIPTIONAL REGULATORY PROTEIN"/>
    <property type="match status" value="1"/>
</dbReference>
<gene>
    <name evidence="7" type="ORF">GCM10011496_04070</name>
</gene>
<reference evidence="7" key="2">
    <citation type="submission" date="2020-09" db="EMBL/GenBank/DDBJ databases">
        <authorList>
            <person name="Sun Q."/>
            <person name="Zhou Y."/>
        </authorList>
    </citation>
    <scope>NUCLEOTIDE SEQUENCE</scope>
    <source>
        <strain evidence="7">CGMCC 1.15322</strain>
    </source>
</reference>
<keyword evidence="2" id="KW-0805">Transcription regulation</keyword>
<evidence type="ECO:0000256" key="1">
    <source>
        <dbReference type="ARBA" id="ARBA00022491"/>
    </source>
</evidence>
<dbReference type="InterPro" id="IPR009057">
    <property type="entry name" value="Homeodomain-like_sf"/>
</dbReference>
<dbReference type="EMBL" id="BMIG01000001">
    <property type="protein sequence ID" value="GGA86627.1"/>
    <property type="molecule type" value="Genomic_DNA"/>
</dbReference>
<evidence type="ECO:0000313" key="8">
    <source>
        <dbReference type="Proteomes" id="UP000620596"/>
    </source>
</evidence>
<evidence type="ECO:0000313" key="7">
    <source>
        <dbReference type="EMBL" id="GGA86627.1"/>
    </source>
</evidence>
<keyword evidence="3 5" id="KW-0238">DNA-binding</keyword>
<dbReference type="SUPFAM" id="SSF48498">
    <property type="entry name" value="Tetracyclin repressor-like, C-terminal domain"/>
    <property type="match status" value="1"/>
</dbReference>
<feature type="domain" description="HTH tetR-type" evidence="6">
    <location>
        <begin position="1"/>
        <end position="61"/>
    </location>
</feature>
<accession>A0A916S6H8</accession>
<dbReference type="GO" id="GO:0003677">
    <property type="term" value="F:DNA binding"/>
    <property type="evidence" value="ECO:0007669"/>
    <property type="project" value="UniProtKB-UniRule"/>
</dbReference>
<reference evidence="7" key="1">
    <citation type="journal article" date="2014" name="Int. J. Syst. Evol. Microbiol.">
        <title>Complete genome sequence of Corynebacterium casei LMG S-19264T (=DSM 44701T), isolated from a smear-ripened cheese.</title>
        <authorList>
            <consortium name="US DOE Joint Genome Institute (JGI-PGF)"/>
            <person name="Walter F."/>
            <person name="Albersmeier A."/>
            <person name="Kalinowski J."/>
            <person name="Ruckert C."/>
        </authorList>
    </citation>
    <scope>NUCLEOTIDE SEQUENCE</scope>
    <source>
        <strain evidence="7">CGMCC 1.15322</strain>
    </source>
</reference>
<dbReference type="PANTHER" id="PTHR47506:SF1">
    <property type="entry name" value="HTH-TYPE TRANSCRIPTIONAL REGULATOR YJDC"/>
    <property type="match status" value="1"/>
</dbReference>
<proteinExistence type="predicted"/>
<sequence>MQTRGLLLDAALRVIRSKGYSATTVDDVCRAAGVTKGSFFHHFSAKEDLAIQAAQHWNEVTGALFASAPYQSVPDPRDRILAYIDFRAQIVQGDLANVTCLLGTMVQETFDSHPAIRAACREGMESHARTLEPMIAQAKALYAPEADWNAENLALYTQAALQGAFILAKARGNTYIAVQCIAHLRHYVQSLLTPVAQPPTISTHSKGTIQ</sequence>
<organism evidence="7 8">
    <name type="scientific">Polaromonas eurypsychrophila</name>
    <dbReference type="NCBI Taxonomy" id="1614635"/>
    <lineage>
        <taxon>Bacteria</taxon>
        <taxon>Pseudomonadati</taxon>
        <taxon>Pseudomonadota</taxon>
        <taxon>Betaproteobacteria</taxon>
        <taxon>Burkholderiales</taxon>
        <taxon>Comamonadaceae</taxon>
        <taxon>Polaromonas</taxon>
    </lineage>
</organism>
<dbReference type="PRINTS" id="PR00455">
    <property type="entry name" value="HTHTETR"/>
</dbReference>
<keyword evidence="1" id="KW-0678">Repressor</keyword>
<feature type="DNA-binding region" description="H-T-H motif" evidence="5">
    <location>
        <begin position="24"/>
        <end position="43"/>
    </location>
</feature>
<evidence type="ECO:0000259" key="6">
    <source>
        <dbReference type="PROSITE" id="PS50977"/>
    </source>
</evidence>
<evidence type="ECO:0000256" key="3">
    <source>
        <dbReference type="ARBA" id="ARBA00023125"/>
    </source>
</evidence>
<dbReference type="AlphaFoldDB" id="A0A916S6H8"/>
<dbReference type="SUPFAM" id="SSF46689">
    <property type="entry name" value="Homeodomain-like"/>
    <property type="match status" value="1"/>
</dbReference>